<keyword evidence="1" id="KW-0813">Transport</keyword>
<dbReference type="PANTHER" id="PTHR30570:SF1">
    <property type="entry name" value="PHOSPHATE-BINDING PROTEIN PSTS"/>
    <property type="match status" value="1"/>
</dbReference>
<protein>
    <submittedName>
        <fullName evidence="4">PstS family phosphate ABC transporter substrate-binding protein</fullName>
    </submittedName>
</protein>
<gene>
    <name evidence="4" type="ORF">D8Y22_05005</name>
</gene>
<feature type="domain" description="PBP" evidence="3">
    <location>
        <begin position="41"/>
        <end position="294"/>
    </location>
</feature>
<dbReference type="AlphaFoldDB" id="A0A4S3TNW4"/>
<comment type="caution">
    <text evidence="4">The sequence shown here is derived from an EMBL/GenBank/DDBJ whole genome shotgun (WGS) entry which is preliminary data.</text>
</comment>
<dbReference type="CDD" id="cd13654">
    <property type="entry name" value="PBP2_phosphate_like_2"/>
    <property type="match status" value="1"/>
</dbReference>
<evidence type="ECO:0000313" key="5">
    <source>
        <dbReference type="Proteomes" id="UP000318864"/>
    </source>
</evidence>
<name>A0A4S3TNW4_9EURY</name>
<dbReference type="EMBL" id="RBZW01000014">
    <property type="protein sequence ID" value="THE65886.1"/>
    <property type="molecule type" value="Genomic_DNA"/>
</dbReference>
<sequence>MGTEPITDRAGAVSRRQVLLGATGTTLAGLAGCITRGESSHLEGEIVIDGSNTLLPNSALVAELFMWENNQVNISVSGAGTGAGFQQFCRDETDLQNASREINDAEADQCADNGVEWLELEVVLDGLAVMKHPDNDWCDCLTVEELSRMWERGSDVETWADLDDERPDEEWPDEEIAFYGRDAASGTYDYFTEQINGAVGNIRDDFSGSPDTNNIIRGVRGNRHAVGFGGAGYYYENEDDVDLVAIDNGNGCVEPERETIEAETYQPLSRPMYLYVRMGALAREEFRAFVRFYLENTQETARDVGFYAVPDETIDSQREKLEDAIAGVT</sequence>
<evidence type="ECO:0000256" key="1">
    <source>
        <dbReference type="ARBA" id="ARBA00022448"/>
    </source>
</evidence>
<dbReference type="NCBIfam" id="TIGR02136">
    <property type="entry name" value="ptsS_2"/>
    <property type="match status" value="1"/>
</dbReference>
<dbReference type="PANTHER" id="PTHR30570">
    <property type="entry name" value="PERIPLASMIC PHOSPHATE BINDING COMPONENT OF PHOSPHATE ABC TRANSPORTER"/>
    <property type="match status" value="1"/>
</dbReference>
<evidence type="ECO:0000313" key="4">
    <source>
        <dbReference type="EMBL" id="THE65886.1"/>
    </source>
</evidence>
<dbReference type="Pfam" id="PF12849">
    <property type="entry name" value="PBP_like_2"/>
    <property type="match status" value="1"/>
</dbReference>
<evidence type="ECO:0000256" key="2">
    <source>
        <dbReference type="ARBA" id="ARBA00022729"/>
    </source>
</evidence>
<dbReference type="GO" id="GO:0042301">
    <property type="term" value="F:phosphate ion binding"/>
    <property type="evidence" value="ECO:0007669"/>
    <property type="project" value="InterPro"/>
</dbReference>
<organism evidence="4 5">
    <name type="scientific">Salinadaptatus halalkaliphilus</name>
    <dbReference type="NCBI Taxonomy" id="2419781"/>
    <lineage>
        <taxon>Archaea</taxon>
        <taxon>Methanobacteriati</taxon>
        <taxon>Methanobacteriota</taxon>
        <taxon>Stenosarchaea group</taxon>
        <taxon>Halobacteria</taxon>
        <taxon>Halobacteriales</taxon>
        <taxon>Natrialbaceae</taxon>
        <taxon>Salinadaptatus</taxon>
    </lineage>
</organism>
<dbReference type="InterPro" id="IPR050811">
    <property type="entry name" value="Phosphate_ABC_transporter"/>
</dbReference>
<dbReference type="SUPFAM" id="SSF53850">
    <property type="entry name" value="Periplasmic binding protein-like II"/>
    <property type="match status" value="1"/>
</dbReference>
<dbReference type="RefSeq" id="WP_141463619.1">
    <property type="nucleotide sequence ID" value="NZ_RBZW01000014.1"/>
</dbReference>
<proteinExistence type="predicted"/>
<dbReference type="InterPro" id="IPR011862">
    <property type="entry name" value="Phos-bd"/>
</dbReference>
<reference evidence="4 5" key="1">
    <citation type="submission" date="2018-10" db="EMBL/GenBank/DDBJ databases">
        <title>Natronolimnobius sp. XQ-INN 246 isolated from Inner Mongolia Autonomous Region of China.</title>
        <authorList>
            <person name="Xue Q."/>
        </authorList>
    </citation>
    <scope>NUCLEOTIDE SEQUENCE [LARGE SCALE GENOMIC DNA]</scope>
    <source>
        <strain evidence="4 5">XQ-INN 246</strain>
    </source>
</reference>
<dbReference type="OrthoDB" id="53390at2157"/>
<dbReference type="Proteomes" id="UP000318864">
    <property type="component" value="Unassembled WGS sequence"/>
</dbReference>
<dbReference type="Gene3D" id="3.40.190.10">
    <property type="entry name" value="Periplasmic binding protein-like II"/>
    <property type="match status" value="2"/>
</dbReference>
<keyword evidence="2" id="KW-0732">Signal</keyword>
<dbReference type="InterPro" id="IPR024370">
    <property type="entry name" value="PBP_domain"/>
</dbReference>
<accession>A0A4S3TNW4</accession>
<keyword evidence="5" id="KW-1185">Reference proteome</keyword>
<evidence type="ECO:0000259" key="3">
    <source>
        <dbReference type="Pfam" id="PF12849"/>
    </source>
</evidence>